<gene>
    <name evidence="1" type="ORF">DF185_06610</name>
</gene>
<proteinExistence type="predicted"/>
<dbReference type="RefSeq" id="WP_110359948.1">
    <property type="nucleotide sequence ID" value="NZ_QFLI01000002.1"/>
</dbReference>
<dbReference type="Proteomes" id="UP000248079">
    <property type="component" value="Unassembled WGS sequence"/>
</dbReference>
<name>A0A2V4AE22_9BACT</name>
<reference evidence="1 2" key="1">
    <citation type="submission" date="2018-05" db="EMBL/GenBank/DDBJ databases">
        <title>Marinifilum breve JC075T sp. nov., a marine bacterium isolated from Yongle Blue Hole in the South China Sea.</title>
        <authorList>
            <person name="Fu T."/>
        </authorList>
    </citation>
    <scope>NUCLEOTIDE SEQUENCE [LARGE SCALE GENOMIC DNA]</scope>
    <source>
        <strain evidence="1 2">JC075</strain>
    </source>
</reference>
<dbReference type="OrthoDB" id="1437451at2"/>
<comment type="caution">
    <text evidence="1">The sequence shown here is derived from an EMBL/GenBank/DDBJ whole genome shotgun (WGS) entry which is preliminary data.</text>
</comment>
<dbReference type="AlphaFoldDB" id="A0A2V4AE22"/>
<organism evidence="1 2">
    <name type="scientific">Marinifilum breve</name>
    <dbReference type="NCBI Taxonomy" id="2184082"/>
    <lineage>
        <taxon>Bacteria</taxon>
        <taxon>Pseudomonadati</taxon>
        <taxon>Bacteroidota</taxon>
        <taxon>Bacteroidia</taxon>
        <taxon>Marinilabiliales</taxon>
        <taxon>Marinifilaceae</taxon>
    </lineage>
</organism>
<sequence>MKNQFKLGNLSNIGFGPYFALIPDEYDEELKKRIASAMASKHLRLKSMDYTKSKYIDCLNLDNGTDDNPFSNLFTRIDAEIKCALHELYEYFDSINFVGETISSLAVETTLHRLRNSYECSLLLMGQMFYFETIALIRQIFEQLAYCMNICDMTNDEFTNLSESGRKHKLRTTNIHNLKEFLTDRNIGALYSYLSQISHIDAKQIGKFISYDEQIKKVVVQMKSPIQVAESALLLLGIIDIHTVVLEYSLRIHLKSKYKYITKENGQYYISQNRKVKNLYTKYRLEFDALLESEQNANAQHTLYNIGGQ</sequence>
<protein>
    <submittedName>
        <fullName evidence="1">Uncharacterized protein</fullName>
    </submittedName>
</protein>
<keyword evidence="2" id="KW-1185">Reference proteome</keyword>
<dbReference type="EMBL" id="QFLI01000002">
    <property type="protein sequence ID" value="PXY02314.1"/>
    <property type="molecule type" value="Genomic_DNA"/>
</dbReference>
<evidence type="ECO:0000313" key="2">
    <source>
        <dbReference type="Proteomes" id="UP000248079"/>
    </source>
</evidence>
<accession>A0A2V4AE22</accession>
<evidence type="ECO:0000313" key="1">
    <source>
        <dbReference type="EMBL" id="PXY02314.1"/>
    </source>
</evidence>